<dbReference type="Gene3D" id="3.40.630.30">
    <property type="match status" value="1"/>
</dbReference>
<evidence type="ECO:0000256" key="2">
    <source>
        <dbReference type="ARBA" id="ARBA00023315"/>
    </source>
</evidence>
<evidence type="ECO:0000313" key="7">
    <source>
        <dbReference type="Proteomes" id="UP000075260"/>
    </source>
</evidence>
<dbReference type="PROSITE" id="PS51186">
    <property type="entry name" value="GNAT"/>
    <property type="match status" value="1"/>
</dbReference>
<keyword evidence="1 6" id="KW-0808">Transferase</keyword>
<name>A0A150Q8Y3_SORCE</name>
<comment type="similarity">
    <text evidence="3">Belongs to the acetyltransferase family. RimJ subfamily.</text>
</comment>
<comment type="caution">
    <text evidence="6">The sequence shown here is derived from an EMBL/GenBank/DDBJ whole genome shotgun (WGS) entry which is preliminary data.</text>
</comment>
<dbReference type="SUPFAM" id="SSF55729">
    <property type="entry name" value="Acyl-CoA N-acyltransferases (Nat)"/>
    <property type="match status" value="1"/>
</dbReference>
<feature type="region of interest" description="Disordered" evidence="4">
    <location>
        <begin position="184"/>
        <end position="209"/>
    </location>
</feature>
<evidence type="ECO:0000256" key="3">
    <source>
        <dbReference type="ARBA" id="ARBA00038502"/>
    </source>
</evidence>
<dbReference type="EMBL" id="JEMA01000927">
    <property type="protein sequence ID" value="KYF64226.1"/>
    <property type="molecule type" value="Genomic_DNA"/>
</dbReference>
<dbReference type="InterPro" id="IPR016181">
    <property type="entry name" value="Acyl_CoA_acyltransferase"/>
</dbReference>
<dbReference type="AlphaFoldDB" id="A0A150Q8Y3"/>
<dbReference type="Pfam" id="PF13302">
    <property type="entry name" value="Acetyltransf_3"/>
    <property type="match status" value="1"/>
</dbReference>
<dbReference type="PANTHER" id="PTHR43792">
    <property type="entry name" value="GNAT FAMILY, PUTATIVE (AFU_ORTHOLOGUE AFUA_3G00765)-RELATED-RELATED"/>
    <property type="match status" value="1"/>
</dbReference>
<dbReference type="InterPro" id="IPR051531">
    <property type="entry name" value="N-acetyltransferase"/>
</dbReference>
<proteinExistence type="inferred from homology"/>
<keyword evidence="2" id="KW-0012">Acyltransferase</keyword>
<dbReference type="PANTHER" id="PTHR43792:SF8">
    <property type="entry name" value="[RIBOSOMAL PROTEIN US5]-ALANINE N-ACETYLTRANSFERASE"/>
    <property type="match status" value="1"/>
</dbReference>
<gene>
    <name evidence="6" type="ORF">BE15_45200</name>
</gene>
<dbReference type="GO" id="GO:0005737">
    <property type="term" value="C:cytoplasm"/>
    <property type="evidence" value="ECO:0007669"/>
    <property type="project" value="TreeGrafter"/>
</dbReference>
<protein>
    <submittedName>
        <fullName evidence="6">Alanine acetyltransferase</fullName>
    </submittedName>
</protein>
<dbReference type="Proteomes" id="UP000075260">
    <property type="component" value="Unassembled WGS sequence"/>
</dbReference>
<evidence type="ECO:0000256" key="4">
    <source>
        <dbReference type="SAM" id="MobiDB-lite"/>
    </source>
</evidence>
<dbReference type="OrthoDB" id="9801669at2"/>
<feature type="domain" description="N-acetyltransferase" evidence="5">
    <location>
        <begin position="26"/>
        <end position="184"/>
    </location>
</feature>
<sequence>MKDSVCIETARLRLSIPPAELAGRYLAYFERNRDHLARWDPPRPEGFYTEAFWRERLLRDRDDLAADRALRLALQWRGAPEGEVIGVCNFNQFVRGAFQAATLGYSLDQRAVGSGVMSEALQAAIAYMFDRLGFHRVMANYLPHNERSGRLLRRLGFVVEGFARDYLYIDGAWRDHVLTALTNPRAAPPGASRAPAAAPPSGSAGQRHG</sequence>
<organism evidence="6 7">
    <name type="scientific">Sorangium cellulosum</name>
    <name type="common">Polyangium cellulosum</name>
    <dbReference type="NCBI Taxonomy" id="56"/>
    <lineage>
        <taxon>Bacteria</taxon>
        <taxon>Pseudomonadati</taxon>
        <taxon>Myxococcota</taxon>
        <taxon>Polyangia</taxon>
        <taxon>Polyangiales</taxon>
        <taxon>Polyangiaceae</taxon>
        <taxon>Sorangium</taxon>
    </lineage>
</organism>
<dbReference type="RefSeq" id="WP_061611814.1">
    <property type="nucleotide sequence ID" value="NZ_JEMA01000927.1"/>
</dbReference>
<evidence type="ECO:0000256" key="1">
    <source>
        <dbReference type="ARBA" id="ARBA00022679"/>
    </source>
</evidence>
<evidence type="ECO:0000313" key="6">
    <source>
        <dbReference type="EMBL" id="KYF64226.1"/>
    </source>
</evidence>
<dbReference type="GO" id="GO:0008999">
    <property type="term" value="F:protein-N-terminal-alanine acetyltransferase activity"/>
    <property type="evidence" value="ECO:0007669"/>
    <property type="project" value="TreeGrafter"/>
</dbReference>
<reference evidence="6 7" key="1">
    <citation type="submission" date="2014-02" db="EMBL/GenBank/DDBJ databases">
        <title>The small core and large imbalanced accessory genome model reveals a collaborative survival strategy of Sorangium cellulosum strains in nature.</title>
        <authorList>
            <person name="Han K."/>
            <person name="Peng R."/>
            <person name="Blom J."/>
            <person name="Li Y.-Z."/>
        </authorList>
    </citation>
    <scope>NUCLEOTIDE SEQUENCE [LARGE SCALE GENOMIC DNA]</scope>
    <source>
        <strain evidence="6 7">So0008-312</strain>
    </source>
</reference>
<accession>A0A150Q8Y3</accession>
<evidence type="ECO:0000259" key="5">
    <source>
        <dbReference type="PROSITE" id="PS51186"/>
    </source>
</evidence>
<dbReference type="InterPro" id="IPR000182">
    <property type="entry name" value="GNAT_dom"/>
</dbReference>